<dbReference type="InterPro" id="IPR023211">
    <property type="entry name" value="DNA_pol_palm_dom_sf"/>
</dbReference>
<keyword evidence="2 8" id="KW-0808">Transferase</keyword>
<dbReference type="EMBL" id="BEXD01002692">
    <property type="protein sequence ID" value="GBB99132.1"/>
    <property type="molecule type" value="Genomic_DNA"/>
</dbReference>
<dbReference type="Proteomes" id="UP000247702">
    <property type="component" value="Unassembled WGS sequence"/>
</dbReference>
<sequence>LSKFKSVGPGGVFRSTTITPHILTNKSSQIQNFVKQRTRNYARRAQETFVWSTWQDPNAPLPAARTSYINNFPSIHATVEFLESLNLLIQNIINQGGFFKLLIECHNPITGGYKSLMTSFAVHSNMNKDLLISTINEAIENFEAQSGSTEEENFSNFSRIVAYNNSDLPADQFTVLDSLAGPTASKTREARKQISFNAVDVINSNARTIETVINSNEKLATLIQSSNENLVNTITASNKALINAIKGPTTTTNNVPTSPNPYVELLIAATPLLLPVITHLTGVTPVVPGAPTPTPASSSVEVQELQTKINSLETQVNSLNSQLVSLNTKLDSLLAAINPNSSSNNGGNGNSSVPPVANTNGSQNSPPSTALVQGQVISNQQPLITELAALPEKVLGTFKDKIVTADLEALISPEGQNLVFMATWYNGLHSNTFSLSNYSTKEQMLVAFWNDLIKQNKGRVCYFHNFGGYDSILSLRELLSTAFNYEFDCIVKDGEFMSIKIKLGEKTVLTILDSIRILPAALSKLAKDWKVETLKSHFPHYLWEGDIQSTLAYTGAIPPYTCFESKRTSVAEYREMVELFSTKQWNFLEVSRAYILDDCKALYEVIIKFFETLESKFPIDVLKVLSAPSAAFRIWRTQQLPLLLKENLQVPDLSMTLDSTLRPGYCGGIVDVYRPHFKTDGTTLGYYYDVNSLYPTAMSRPMPVGIPTRINLTVEQFLNGEFFGFLETTVQAGANEYIGLLPIKLHGRLICPGGIFSGIFFSEELRFALANGYKLLSIKWAYKFEKGNSCFKELIEILNQMKIEGQVKGQPTIRNLAKLLMNSMYGRFGMKPSMSVTEIVEAGREEKYFKEWLINSQIKLGSYYVLNMSPNLVYLQGVLTPEKYLETLLTYSNKTNVAIAAAVTSYSRIIINSFKLLAINLGLEIYYSDTDSLVVNGTLPEEYISSTELGLLKLEHTIEEGIFVMPKVYYLLTSEGKEVIKCKGFGGQLTKTNFEALLNEETLHYTTTKWFRSMKDQTVQIKKGQPYQLNLSFNKRRRVFKDGVWVNTKPIIL</sequence>
<keyword evidence="3 8" id="KW-0548">Nucleotidyltransferase</keyword>
<feature type="coiled-coil region" evidence="9">
    <location>
        <begin position="302"/>
        <end position="336"/>
    </location>
</feature>
<dbReference type="Gene3D" id="3.90.1600.10">
    <property type="entry name" value="Palm domain of DNA polymerase"/>
    <property type="match status" value="2"/>
</dbReference>
<dbReference type="PROSITE" id="PS00116">
    <property type="entry name" value="DNA_POLYMERASE_B"/>
    <property type="match status" value="1"/>
</dbReference>
<comment type="similarity">
    <text evidence="1 8">Belongs to the DNA polymerase type-B family.</text>
</comment>
<keyword evidence="5 8" id="KW-0239">DNA-directed DNA polymerase</keyword>
<keyword evidence="4 8" id="KW-0235">DNA replication</keyword>
<evidence type="ECO:0000256" key="8">
    <source>
        <dbReference type="RuleBase" id="RU000442"/>
    </source>
</evidence>
<evidence type="ECO:0000313" key="12">
    <source>
        <dbReference type="EMBL" id="GBB99132.1"/>
    </source>
</evidence>
<dbReference type="InterPro" id="IPR043502">
    <property type="entry name" value="DNA/RNA_pol_sf"/>
</dbReference>
<evidence type="ECO:0000256" key="4">
    <source>
        <dbReference type="ARBA" id="ARBA00022705"/>
    </source>
</evidence>
<dbReference type="STRING" id="94130.A0A2Z6RDU1"/>
<proteinExistence type="inferred from homology"/>
<dbReference type="Gene3D" id="3.30.420.10">
    <property type="entry name" value="Ribonuclease H-like superfamily/Ribonuclease H"/>
    <property type="match status" value="1"/>
</dbReference>
<evidence type="ECO:0000256" key="2">
    <source>
        <dbReference type="ARBA" id="ARBA00022679"/>
    </source>
</evidence>
<evidence type="ECO:0000256" key="10">
    <source>
        <dbReference type="SAM" id="MobiDB-lite"/>
    </source>
</evidence>
<dbReference type="SUPFAM" id="SSF53098">
    <property type="entry name" value="Ribonuclease H-like"/>
    <property type="match status" value="1"/>
</dbReference>
<keyword evidence="6 8" id="KW-0238">DNA-binding</keyword>
<dbReference type="InterPro" id="IPR004868">
    <property type="entry name" value="DNA-dir_DNA_pol_B_mt/vir"/>
</dbReference>
<protein>
    <recommendedName>
        <fullName evidence="8">DNA polymerase</fullName>
        <ecNumber evidence="8">2.7.7.7</ecNumber>
    </recommendedName>
</protein>
<feature type="domain" description="DNA-directed DNA polymerase family B mitochondria/virus" evidence="11">
    <location>
        <begin position="456"/>
        <end position="867"/>
    </location>
</feature>
<dbReference type="SMART" id="SM00486">
    <property type="entry name" value="POLBc"/>
    <property type="match status" value="1"/>
</dbReference>
<evidence type="ECO:0000256" key="7">
    <source>
        <dbReference type="ARBA" id="ARBA00049244"/>
    </source>
</evidence>
<dbReference type="InterPro" id="IPR012337">
    <property type="entry name" value="RNaseH-like_sf"/>
</dbReference>
<keyword evidence="9" id="KW-0175">Coiled coil</keyword>
<evidence type="ECO:0000256" key="3">
    <source>
        <dbReference type="ARBA" id="ARBA00022695"/>
    </source>
</evidence>
<accession>A0A2Z6RDU1</accession>
<dbReference type="InterPro" id="IPR017964">
    <property type="entry name" value="DNA-dir_DNA_pol_B_CS"/>
</dbReference>
<feature type="compositionally biased region" description="Polar residues" evidence="10">
    <location>
        <begin position="357"/>
        <end position="369"/>
    </location>
</feature>
<dbReference type="GO" id="GO:0000166">
    <property type="term" value="F:nucleotide binding"/>
    <property type="evidence" value="ECO:0007669"/>
    <property type="project" value="InterPro"/>
</dbReference>
<organism evidence="12 13">
    <name type="scientific">Rhizophagus clarus</name>
    <dbReference type="NCBI Taxonomy" id="94130"/>
    <lineage>
        <taxon>Eukaryota</taxon>
        <taxon>Fungi</taxon>
        <taxon>Fungi incertae sedis</taxon>
        <taxon>Mucoromycota</taxon>
        <taxon>Glomeromycotina</taxon>
        <taxon>Glomeromycetes</taxon>
        <taxon>Glomerales</taxon>
        <taxon>Glomeraceae</taxon>
        <taxon>Rhizophagus</taxon>
    </lineage>
</organism>
<dbReference type="InterPro" id="IPR006172">
    <property type="entry name" value="DNA-dir_DNA_pol_B"/>
</dbReference>
<evidence type="ECO:0000256" key="9">
    <source>
        <dbReference type="SAM" id="Coils"/>
    </source>
</evidence>
<dbReference type="AlphaFoldDB" id="A0A2Z6RDU1"/>
<dbReference type="PANTHER" id="PTHR33568:SF3">
    <property type="entry name" value="DNA-DIRECTED DNA POLYMERASE"/>
    <property type="match status" value="1"/>
</dbReference>
<dbReference type="PANTHER" id="PTHR33568">
    <property type="entry name" value="DNA POLYMERASE"/>
    <property type="match status" value="1"/>
</dbReference>
<gene>
    <name evidence="12" type="ORF">RclHR1_34200001</name>
</gene>
<feature type="region of interest" description="Disordered" evidence="10">
    <location>
        <begin position="340"/>
        <end position="369"/>
    </location>
</feature>
<feature type="non-terminal residue" evidence="12">
    <location>
        <position position="1"/>
    </location>
</feature>
<dbReference type="Pfam" id="PF03175">
    <property type="entry name" value="DNA_pol_B_2"/>
    <property type="match status" value="1"/>
</dbReference>
<dbReference type="EC" id="2.7.7.7" evidence="8"/>
<dbReference type="PRINTS" id="PR00106">
    <property type="entry name" value="DNAPOLB"/>
</dbReference>
<dbReference type="GO" id="GO:0003887">
    <property type="term" value="F:DNA-directed DNA polymerase activity"/>
    <property type="evidence" value="ECO:0007669"/>
    <property type="project" value="UniProtKB-KW"/>
</dbReference>
<comment type="caution">
    <text evidence="12">The sequence shown here is derived from an EMBL/GenBank/DDBJ whole genome shotgun (WGS) entry which is preliminary data.</text>
</comment>
<evidence type="ECO:0000313" key="13">
    <source>
        <dbReference type="Proteomes" id="UP000247702"/>
    </source>
</evidence>
<dbReference type="GO" id="GO:0003677">
    <property type="term" value="F:DNA binding"/>
    <property type="evidence" value="ECO:0007669"/>
    <property type="project" value="UniProtKB-KW"/>
</dbReference>
<dbReference type="SUPFAM" id="SSF56672">
    <property type="entry name" value="DNA/RNA polymerases"/>
    <property type="match status" value="1"/>
</dbReference>
<evidence type="ECO:0000259" key="11">
    <source>
        <dbReference type="Pfam" id="PF03175"/>
    </source>
</evidence>
<dbReference type="GO" id="GO:0006260">
    <property type="term" value="P:DNA replication"/>
    <property type="evidence" value="ECO:0007669"/>
    <property type="project" value="UniProtKB-KW"/>
</dbReference>
<dbReference type="InterPro" id="IPR036397">
    <property type="entry name" value="RNaseH_sf"/>
</dbReference>
<name>A0A2Z6RDU1_9GLOM</name>
<keyword evidence="13" id="KW-1185">Reference proteome</keyword>
<evidence type="ECO:0000256" key="6">
    <source>
        <dbReference type="ARBA" id="ARBA00023125"/>
    </source>
</evidence>
<evidence type="ECO:0000256" key="5">
    <source>
        <dbReference type="ARBA" id="ARBA00022932"/>
    </source>
</evidence>
<evidence type="ECO:0000256" key="1">
    <source>
        <dbReference type="ARBA" id="ARBA00005755"/>
    </source>
</evidence>
<comment type="catalytic activity">
    <reaction evidence="7 8">
        <text>DNA(n) + a 2'-deoxyribonucleoside 5'-triphosphate = DNA(n+1) + diphosphate</text>
        <dbReference type="Rhea" id="RHEA:22508"/>
        <dbReference type="Rhea" id="RHEA-COMP:17339"/>
        <dbReference type="Rhea" id="RHEA-COMP:17340"/>
        <dbReference type="ChEBI" id="CHEBI:33019"/>
        <dbReference type="ChEBI" id="CHEBI:61560"/>
        <dbReference type="ChEBI" id="CHEBI:173112"/>
        <dbReference type="EC" id="2.7.7.7"/>
    </reaction>
</comment>
<reference evidence="12 13" key="1">
    <citation type="submission" date="2017-11" db="EMBL/GenBank/DDBJ databases">
        <title>The genome of Rhizophagus clarus HR1 reveals common genetic basis of auxotrophy among arbuscular mycorrhizal fungi.</title>
        <authorList>
            <person name="Kobayashi Y."/>
        </authorList>
    </citation>
    <scope>NUCLEOTIDE SEQUENCE [LARGE SCALE GENOMIC DNA]</scope>
    <source>
        <strain evidence="12 13">HR1</strain>
    </source>
</reference>